<dbReference type="EMBL" id="JANBUO010001202">
    <property type="protein sequence ID" value="KAJ2799319.1"/>
    <property type="molecule type" value="Genomic_DNA"/>
</dbReference>
<dbReference type="PANTHER" id="PTHR12428:SF66">
    <property type="entry name" value="MITOCHONDRIAL INNER MEMBRANE PROTEIN OXA1L"/>
    <property type="match status" value="1"/>
</dbReference>
<name>A0A9W8HRC6_9FUNG</name>
<dbReference type="CDD" id="cd20069">
    <property type="entry name" value="5TM_Oxa1-like"/>
    <property type="match status" value="1"/>
</dbReference>
<keyword evidence="4" id="KW-0999">Mitochondrion inner membrane</keyword>
<evidence type="ECO:0000256" key="6">
    <source>
        <dbReference type="ARBA" id="ARBA00022989"/>
    </source>
</evidence>
<gene>
    <name evidence="12" type="ORF">H4R20_004487</name>
</gene>
<evidence type="ECO:0000256" key="8">
    <source>
        <dbReference type="ARBA" id="ARBA00023136"/>
    </source>
</evidence>
<keyword evidence="3 9" id="KW-0812">Transmembrane</keyword>
<evidence type="ECO:0000256" key="5">
    <source>
        <dbReference type="ARBA" id="ARBA00022946"/>
    </source>
</evidence>
<proteinExistence type="inferred from homology"/>
<sequence>GRTRMPALSGLRSGSGVMSFGSTAALRTSRIGWGPVTAIESKIGLGSHRGFHTSLQRSVEQQSVAESAVEAASAVPQTGTGAAVADTGMQIGDLAQHGLDVSLPVRLTEYLLEYVHVMTGLPWWATIGVILFSVRTLLMPVSIWGHRHMLKSMQAQPEITRIQEKIMAAREKKDRMAMVNLTQEMARTRKRLGVSLVKPVLGNAPSIPIVMCTFLALRDMATNPMSQLDTGGILWFVNLARPDVFYILPVLSALGTIGMIEVNNRLMSATETPRGMRIFIRIAAGMGAYFTSGFSAAVLLLWVFNTTFSLCQSLLFHSKFFCRLMKFPEVKKVKIARPSPSMIDMLELEKLVGKTKPKQYVLKRKDYLRKN</sequence>
<feature type="domain" description="Membrane insertase YidC/Oxa/ALB C-terminal" evidence="11">
    <location>
        <begin position="123"/>
        <end position="316"/>
    </location>
</feature>
<evidence type="ECO:0000313" key="13">
    <source>
        <dbReference type="Proteomes" id="UP001140094"/>
    </source>
</evidence>
<evidence type="ECO:0000256" key="3">
    <source>
        <dbReference type="ARBA" id="ARBA00022692"/>
    </source>
</evidence>
<evidence type="ECO:0000256" key="2">
    <source>
        <dbReference type="ARBA" id="ARBA00009877"/>
    </source>
</evidence>
<evidence type="ECO:0000256" key="7">
    <source>
        <dbReference type="ARBA" id="ARBA00023128"/>
    </source>
</evidence>
<accession>A0A9W8HRC6</accession>
<comment type="similarity">
    <text evidence="2 9">Belongs to the OXA1/ALB3/YidC family.</text>
</comment>
<evidence type="ECO:0000256" key="4">
    <source>
        <dbReference type="ARBA" id="ARBA00022792"/>
    </source>
</evidence>
<evidence type="ECO:0000256" key="10">
    <source>
        <dbReference type="SAM" id="Phobius"/>
    </source>
</evidence>
<keyword evidence="8 10" id="KW-0472">Membrane</keyword>
<evidence type="ECO:0000256" key="1">
    <source>
        <dbReference type="ARBA" id="ARBA00004448"/>
    </source>
</evidence>
<dbReference type="OrthoDB" id="2148490at2759"/>
<evidence type="ECO:0000313" key="12">
    <source>
        <dbReference type="EMBL" id="KAJ2799319.1"/>
    </source>
</evidence>
<feature type="non-terminal residue" evidence="12">
    <location>
        <position position="1"/>
    </location>
</feature>
<keyword evidence="7" id="KW-0496">Mitochondrion</keyword>
<feature type="transmembrane region" description="Helical" evidence="10">
    <location>
        <begin position="121"/>
        <end position="144"/>
    </location>
</feature>
<dbReference type="InterPro" id="IPR028055">
    <property type="entry name" value="YidC/Oxa/ALB_C"/>
</dbReference>
<dbReference type="AlphaFoldDB" id="A0A9W8HRC6"/>
<comment type="caution">
    <text evidence="12">The sequence shown here is derived from an EMBL/GenBank/DDBJ whole genome shotgun (WGS) entry which is preliminary data.</text>
</comment>
<evidence type="ECO:0000256" key="9">
    <source>
        <dbReference type="RuleBase" id="RU003945"/>
    </source>
</evidence>
<reference evidence="12" key="1">
    <citation type="submission" date="2022-07" db="EMBL/GenBank/DDBJ databases">
        <title>Phylogenomic reconstructions and comparative analyses of Kickxellomycotina fungi.</title>
        <authorList>
            <person name="Reynolds N.K."/>
            <person name="Stajich J.E."/>
            <person name="Barry K."/>
            <person name="Grigoriev I.V."/>
            <person name="Crous P."/>
            <person name="Smith M.E."/>
        </authorList>
    </citation>
    <scope>NUCLEOTIDE SEQUENCE</scope>
    <source>
        <strain evidence="12">NRRL 1565</strain>
    </source>
</reference>
<protein>
    <recommendedName>
        <fullName evidence="11">Membrane insertase YidC/Oxa/ALB C-terminal domain-containing protein</fullName>
    </recommendedName>
</protein>
<feature type="transmembrane region" description="Helical" evidence="10">
    <location>
        <begin position="244"/>
        <end position="266"/>
    </location>
</feature>
<keyword evidence="13" id="KW-1185">Reference proteome</keyword>
<dbReference type="GO" id="GO:0005743">
    <property type="term" value="C:mitochondrial inner membrane"/>
    <property type="evidence" value="ECO:0007669"/>
    <property type="project" value="UniProtKB-SubCell"/>
</dbReference>
<dbReference type="GO" id="GO:0032979">
    <property type="term" value="P:protein insertion into mitochondrial inner membrane from matrix"/>
    <property type="evidence" value="ECO:0007669"/>
    <property type="project" value="TreeGrafter"/>
</dbReference>
<dbReference type="InterPro" id="IPR001708">
    <property type="entry name" value="YidC/ALB3/OXA1/COX18"/>
</dbReference>
<evidence type="ECO:0000259" key="11">
    <source>
        <dbReference type="Pfam" id="PF02096"/>
    </source>
</evidence>
<keyword evidence="6 10" id="KW-1133">Transmembrane helix</keyword>
<dbReference type="PANTHER" id="PTHR12428">
    <property type="entry name" value="OXA1"/>
    <property type="match status" value="1"/>
</dbReference>
<keyword evidence="5" id="KW-0809">Transit peptide</keyword>
<comment type="subcellular location">
    <subcellularLocation>
        <location evidence="9">Membrane</location>
        <topology evidence="9">Multi-pass membrane protein</topology>
    </subcellularLocation>
    <subcellularLocation>
        <location evidence="1">Mitochondrion inner membrane</location>
        <topology evidence="1">Multi-pass membrane protein</topology>
    </subcellularLocation>
</comment>
<dbReference type="Pfam" id="PF02096">
    <property type="entry name" value="60KD_IMP"/>
    <property type="match status" value="1"/>
</dbReference>
<organism evidence="12 13">
    <name type="scientific">Coemansia guatemalensis</name>
    <dbReference type="NCBI Taxonomy" id="2761395"/>
    <lineage>
        <taxon>Eukaryota</taxon>
        <taxon>Fungi</taxon>
        <taxon>Fungi incertae sedis</taxon>
        <taxon>Zoopagomycota</taxon>
        <taxon>Kickxellomycotina</taxon>
        <taxon>Kickxellomycetes</taxon>
        <taxon>Kickxellales</taxon>
        <taxon>Kickxellaceae</taxon>
        <taxon>Coemansia</taxon>
    </lineage>
</organism>
<dbReference type="Proteomes" id="UP001140094">
    <property type="component" value="Unassembled WGS sequence"/>
</dbReference>
<dbReference type="GO" id="GO:0032977">
    <property type="term" value="F:membrane insertase activity"/>
    <property type="evidence" value="ECO:0007669"/>
    <property type="project" value="InterPro"/>
</dbReference>
<feature type="transmembrane region" description="Helical" evidence="10">
    <location>
        <begin position="196"/>
        <end position="217"/>
    </location>
</feature>
<feature type="transmembrane region" description="Helical" evidence="10">
    <location>
        <begin position="278"/>
        <end position="304"/>
    </location>
</feature>